<comment type="similarity">
    <text evidence="2">Belongs to the ABC transporter superfamily. ABCG family. Eye pigment precursor importer (TC 3.A.1.204) subfamily.</text>
</comment>
<feature type="transmembrane region" description="Helical" evidence="10">
    <location>
        <begin position="534"/>
        <end position="558"/>
    </location>
</feature>
<evidence type="ECO:0000259" key="11">
    <source>
        <dbReference type="PROSITE" id="PS50893"/>
    </source>
</evidence>
<keyword evidence="7 10" id="KW-1133">Transmembrane helix</keyword>
<dbReference type="InterPro" id="IPR043926">
    <property type="entry name" value="ABCG_dom"/>
</dbReference>
<dbReference type="Gene3D" id="3.40.50.300">
    <property type="entry name" value="P-loop containing nucleotide triphosphate hydrolases"/>
    <property type="match status" value="1"/>
</dbReference>
<feature type="transmembrane region" description="Helical" evidence="10">
    <location>
        <begin position="598"/>
        <end position="621"/>
    </location>
</feature>
<keyword evidence="8 10" id="KW-0472">Membrane</keyword>
<reference evidence="12" key="1">
    <citation type="submission" date="2015-04" db="UniProtKB">
        <authorList>
            <consortium name="EnsemblPlants"/>
        </authorList>
    </citation>
    <scope>IDENTIFICATION</scope>
</reference>
<feature type="region of interest" description="Disordered" evidence="9">
    <location>
        <begin position="1"/>
        <end position="24"/>
    </location>
</feature>
<dbReference type="InterPro" id="IPR003439">
    <property type="entry name" value="ABC_transporter-like_ATP-bd"/>
</dbReference>
<feature type="transmembrane region" description="Helical" evidence="10">
    <location>
        <begin position="570"/>
        <end position="592"/>
    </location>
</feature>
<dbReference type="HOGENOM" id="CLU_000604_57_7_1"/>
<evidence type="ECO:0000256" key="8">
    <source>
        <dbReference type="ARBA" id="ARBA00023136"/>
    </source>
</evidence>
<keyword evidence="3" id="KW-0813">Transport</keyword>
<evidence type="ECO:0000256" key="3">
    <source>
        <dbReference type="ARBA" id="ARBA00022448"/>
    </source>
</evidence>
<dbReference type="GO" id="GO:0016020">
    <property type="term" value="C:membrane"/>
    <property type="evidence" value="ECO:0007669"/>
    <property type="project" value="UniProtKB-SubCell"/>
</dbReference>
<feature type="compositionally biased region" description="Basic and acidic residues" evidence="9">
    <location>
        <begin position="816"/>
        <end position="834"/>
    </location>
</feature>
<keyword evidence="4 10" id="KW-0812">Transmembrane</keyword>
<sequence length="834" mass="90902">MATSPLPRWAATPSPSRPLWRSSGGGGAIVSKLLRSPFTTVLEAVRGRAAPDDTPPPVQAPPAPEHNCAGAFDGIAVVAGDGREERLDGGVFLTWEDVWVTAVDSGGKAATILNGVSGSARPGEVLAIMGPSGCGKTTLLDTLAGGGRLTATRGGRRRTVALSRSSGWGEVAAAATTTVEAALKVLQAHELRYNATVAGAYVTQENVLMATLTVREAIYYSAQIQLPDTMTMAEKLRRADETVREMGLTGTLDTRIGGRSSKGISGGQQKRLSICLDILTRPRLLFLDEPTSGLDSAASFHVMSRIIGLAAREGMTVVAVVHQPCSEVFELFHVLCLLAAGNTIFFGPASMAAEFFASNGYPCPPMRNPSDHFLRTVNKDFDKESEDRLRCMPAVADEAIDILVNSYKSSNTSEVAKQDMRHINEMDRVTIGRNRAGFITKTLVLTRRSFVNMYRDIGYYWLRMAIYISISACLGTIFYNMGYGSDSIRARSSMLMFISTMLTLMAIGGFPSFVEDMKIFSRERLNGHYGVSTFVISNTLSSTPYLLLIAVIPGAIAYYLSGLQRQIEHFVYFTLVLCSCTMLVEGLMMIVATIVPDFLMGIITGAGIQGIMMLTSGFFQLPNSLPNIVWKYPMYYISFHKYALQGFYKNEFSGLVLNLEGPITVSGEKVIAELFQVETGHSKWVDLAVLCGMIMTYRLLFVVIIKVLDIVKPILKGMTFRCNTKCIHGIENLCTPSKKIHGACHHTAFRAGPLSLRHCLAAASPAQRGPGRCRPSPAQARPPPPPPSTGPAAAVYFSRRSEEEKRGKLKKCGSGRGEEEMRVKEEDEEEIRER</sequence>
<dbReference type="Pfam" id="PF19055">
    <property type="entry name" value="ABC2_membrane_7"/>
    <property type="match status" value="1"/>
</dbReference>
<feature type="domain" description="ABC transporter" evidence="11">
    <location>
        <begin position="93"/>
        <end position="365"/>
    </location>
</feature>
<evidence type="ECO:0000313" key="12">
    <source>
        <dbReference type="EnsemblPlants" id="OMERI09G01140.3"/>
    </source>
</evidence>
<feature type="transmembrane region" description="Helical" evidence="10">
    <location>
        <begin position="460"/>
        <end position="482"/>
    </location>
</feature>
<evidence type="ECO:0000256" key="4">
    <source>
        <dbReference type="ARBA" id="ARBA00022692"/>
    </source>
</evidence>
<dbReference type="PROSITE" id="PS50893">
    <property type="entry name" value="ABC_TRANSPORTER_2"/>
    <property type="match status" value="1"/>
</dbReference>
<accession>A0A0E0EPM2</accession>
<feature type="region of interest" description="Disordered" evidence="9">
    <location>
        <begin position="767"/>
        <end position="834"/>
    </location>
</feature>
<organism evidence="12">
    <name type="scientific">Oryza meridionalis</name>
    <dbReference type="NCBI Taxonomy" id="40149"/>
    <lineage>
        <taxon>Eukaryota</taxon>
        <taxon>Viridiplantae</taxon>
        <taxon>Streptophyta</taxon>
        <taxon>Embryophyta</taxon>
        <taxon>Tracheophyta</taxon>
        <taxon>Spermatophyta</taxon>
        <taxon>Magnoliopsida</taxon>
        <taxon>Liliopsida</taxon>
        <taxon>Poales</taxon>
        <taxon>Poaceae</taxon>
        <taxon>BOP clade</taxon>
        <taxon>Oryzoideae</taxon>
        <taxon>Oryzeae</taxon>
        <taxon>Oryzinae</taxon>
        <taxon>Oryza</taxon>
    </lineage>
</organism>
<dbReference type="PROSITE" id="PS00211">
    <property type="entry name" value="ABC_TRANSPORTER_1"/>
    <property type="match status" value="1"/>
</dbReference>
<dbReference type="InterPro" id="IPR052215">
    <property type="entry name" value="Plant_ABCG"/>
</dbReference>
<dbReference type="SUPFAM" id="SSF52540">
    <property type="entry name" value="P-loop containing nucleoside triphosphate hydrolases"/>
    <property type="match status" value="1"/>
</dbReference>
<evidence type="ECO:0000256" key="9">
    <source>
        <dbReference type="SAM" id="MobiDB-lite"/>
    </source>
</evidence>
<dbReference type="InterPro" id="IPR013525">
    <property type="entry name" value="ABC2_TM"/>
</dbReference>
<feature type="transmembrane region" description="Helical" evidence="10">
    <location>
        <begin position="494"/>
        <end position="514"/>
    </location>
</feature>
<dbReference type="SMART" id="SM00382">
    <property type="entry name" value="AAA"/>
    <property type="match status" value="1"/>
</dbReference>
<comment type="subcellular location">
    <subcellularLocation>
        <location evidence="1">Membrane</location>
        <topology evidence="1">Multi-pass membrane protein</topology>
    </subcellularLocation>
</comment>
<name>A0A0E0EPM2_9ORYZ</name>
<evidence type="ECO:0000256" key="10">
    <source>
        <dbReference type="SAM" id="Phobius"/>
    </source>
</evidence>
<dbReference type="AlphaFoldDB" id="A0A0E0EPM2"/>
<evidence type="ECO:0000313" key="13">
    <source>
        <dbReference type="Proteomes" id="UP000008021"/>
    </source>
</evidence>
<protein>
    <recommendedName>
        <fullName evidence="11">ABC transporter domain-containing protein</fullName>
    </recommendedName>
</protein>
<feature type="transmembrane region" description="Helical" evidence="10">
    <location>
        <begin position="684"/>
        <end position="708"/>
    </location>
</feature>
<dbReference type="GO" id="GO:0140359">
    <property type="term" value="F:ABC-type transporter activity"/>
    <property type="evidence" value="ECO:0007669"/>
    <property type="project" value="InterPro"/>
</dbReference>
<evidence type="ECO:0000256" key="6">
    <source>
        <dbReference type="ARBA" id="ARBA00022840"/>
    </source>
</evidence>
<evidence type="ECO:0000256" key="7">
    <source>
        <dbReference type="ARBA" id="ARBA00022989"/>
    </source>
</evidence>
<reference evidence="12" key="2">
    <citation type="submission" date="2018-05" db="EMBL/GenBank/DDBJ databases">
        <title>OmerRS3 (Oryza meridionalis Reference Sequence Version 3).</title>
        <authorList>
            <person name="Zhang J."/>
            <person name="Kudrna D."/>
            <person name="Lee S."/>
            <person name="Talag J."/>
            <person name="Welchert J."/>
            <person name="Wing R.A."/>
        </authorList>
    </citation>
    <scope>NUCLEOTIDE SEQUENCE [LARGE SCALE GENOMIC DNA]</scope>
    <source>
        <strain evidence="12">cv. OR44</strain>
    </source>
</reference>
<evidence type="ECO:0000256" key="5">
    <source>
        <dbReference type="ARBA" id="ARBA00022741"/>
    </source>
</evidence>
<dbReference type="Gramene" id="OMERI09G01140.3">
    <property type="protein sequence ID" value="OMERI09G01140.3"/>
    <property type="gene ID" value="OMERI09G01140"/>
</dbReference>
<keyword evidence="6" id="KW-0067">ATP-binding</keyword>
<dbReference type="InterPro" id="IPR003593">
    <property type="entry name" value="AAA+_ATPase"/>
</dbReference>
<dbReference type="Proteomes" id="UP000008021">
    <property type="component" value="Chromosome 9"/>
</dbReference>
<dbReference type="GO" id="GO:0016887">
    <property type="term" value="F:ATP hydrolysis activity"/>
    <property type="evidence" value="ECO:0007669"/>
    <property type="project" value="InterPro"/>
</dbReference>
<keyword evidence="5" id="KW-0547">Nucleotide-binding</keyword>
<dbReference type="PANTHER" id="PTHR48042">
    <property type="entry name" value="ABC TRANSPORTER G FAMILY MEMBER 11"/>
    <property type="match status" value="1"/>
</dbReference>
<dbReference type="InterPro" id="IPR027417">
    <property type="entry name" value="P-loop_NTPase"/>
</dbReference>
<dbReference type="Pfam" id="PF00005">
    <property type="entry name" value="ABC_tran"/>
    <property type="match status" value="1"/>
</dbReference>
<dbReference type="EnsemblPlants" id="OMERI09G01140.3">
    <property type="protein sequence ID" value="OMERI09G01140.3"/>
    <property type="gene ID" value="OMERI09G01140"/>
</dbReference>
<dbReference type="GO" id="GO:0005524">
    <property type="term" value="F:ATP binding"/>
    <property type="evidence" value="ECO:0007669"/>
    <property type="project" value="UniProtKB-KW"/>
</dbReference>
<proteinExistence type="inferred from homology"/>
<dbReference type="InterPro" id="IPR017871">
    <property type="entry name" value="ABC_transporter-like_CS"/>
</dbReference>
<evidence type="ECO:0000256" key="2">
    <source>
        <dbReference type="ARBA" id="ARBA00005814"/>
    </source>
</evidence>
<keyword evidence="13" id="KW-1185">Reference proteome</keyword>
<dbReference type="Pfam" id="PF01061">
    <property type="entry name" value="ABC2_membrane"/>
    <property type="match status" value="1"/>
</dbReference>
<dbReference type="FunFam" id="3.40.50.300:FF:004957">
    <property type="entry name" value="Os10g0163290 protein"/>
    <property type="match status" value="1"/>
</dbReference>
<evidence type="ECO:0000256" key="1">
    <source>
        <dbReference type="ARBA" id="ARBA00004141"/>
    </source>
</evidence>
<feature type="compositionally biased region" description="Pro residues" evidence="9">
    <location>
        <begin position="780"/>
        <end position="789"/>
    </location>
</feature>
<dbReference type="PANTHER" id="PTHR48042:SF20">
    <property type="entry name" value="OS10G0163290 PROTEIN"/>
    <property type="match status" value="1"/>
</dbReference>